<dbReference type="RefSeq" id="WP_008622465.1">
    <property type="nucleotide sequence ID" value="NZ_AONQ01000139.1"/>
</dbReference>
<evidence type="ECO:0000259" key="1">
    <source>
        <dbReference type="Pfam" id="PF03235"/>
    </source>
</evidence>
<dbReference type="Pfam" id="PF03235">
    <property type="entry name" value="GmrSD_N"/>
    <property type="match status" value="1"/>
</dbReference>
<dbReference type="eggNOG" id="COG1479">
    <property type="taxonomic scope" value="Bacteria"/>
</dbReference>
<dbReference type="AlphaFoldDB" id="M3A537"/>
<protein>
    <recommendedName>
        <fullName evidence="1">GmrSD restriction endonucleases N-terminal domain-containing protein</fullName>
    </recommendedName>
</protein>
<organism evidence="2 3">
    <name type="scientific">Paramagnetospirillum caucaseum</name>
    <dbReference type="NCBI Taxonomy" id="1244869"/>
    <lineage>
        <taxon>Bacteria</taxon>
        <taxon>Pseudomonadati</taxon>
        <taxon>Pseudomonadota</taxon>
        <taxon>Alphaproteobacteria</taxon>
        <taxon>Rhodospirillales</taxon>
        <taxon>Magnetospirillaceae</taxon>
        <taxon>Paramagnetospirillum</taxon>
    </lineage>
</organism>
<keyword evidence="3" id="KW-1185">Reference proteome</keyword>
<dbReference type="STRING" id="1244869.H261_22808"/>
<proteinExistence type="predicted"/>
<dbReference type="EMBL" id="AONQ01000139">
    <property type="protein sequence ID" value="EME67579.1"/>
    <property type="molecule type" value="Genomic_DNA"/>
</dbReference>
<sequence length="586" mass="68500">MMSFERPITIKEAIDRIQEKRFLLPAIQREFVWSADQIELLFDSLMRGYPVGSFLFWKIDNDSQKQFQFYEFLRNYHERDQIHNPKADTKGVGDITAILDGQQRLTSLLIGLKGTYAYKLPRKRWNNDAAFPTRRLFLNLLSQADNSDREYDFRFLTKEEASDGDEKTHWFPVGDVLDFSEPHKVNEYLIKHDLLSKPKDAAIFANKALFNLQKLVHDKEIINYFLERGESLDKVLNIFIRVNSGGTKLSYSDLLLSIATAQWSKRDAREELNDFVTEINRSGGVFNFDKDFVLKSCLVVCGFKDIAFKVDNFKDENMKKIEKDWDNITASIRTTVNLAESFGYDRETLTSSNALIPVAYYLHQNGTPKNFVESGKFSEARAKIRKWLSITLLKRTFGGQPDNVLRPVRQVLQKHVGEHFPLSEIAKELKSTTRPIAFDEGEVSDLLYNEYGWSYTFSVLALLYKHLDFRNKFHQDHIFPKKLFTEARLKRRGIKSDKIDFFLEHYNRIGNLQLIEGLPNQEKSAKEFDVWFGETFKSKADKAAYRERHYIPDVEFSLENFQTFIEKREVILAEQLSKELLIERKP</sequence>
<name>M3A537_9PROT</name>
<comment type="caution">
    <text evidence="2">The sequence shown here is derived from an EMBL/GenBank/DDBJ whole genome shotgun (WGS) entry which is preliminary data.</text>
</comment>
<dbReference type="InterPro" id="IPR004919">
    <property type="entry name" value="GmrSD_N"/>
</dbReference>
<evidence type="ECO:0000313" key="2">
    <source>
        <dbReference type="EMBL" id="EME67579.1"/>
    </source>
</evidence>
<dbReference type="Proteomes" id="UP000011744">
    <property type="component" value="Unassembled WGS sequence"/>
</dbReference>
<reference evidence="2 3" key="1">
    <citation type="journal article" date="2014" name="Genome Announc.">
        <title>Draft Genome Sequence of Magnetospirillum sp. Strain SO-1, a Freshwater Magnetotactic Bacterium Isolated from the Ol'khovka River, Russia.</title>
        <authorList>
            <person name="Grouzdev D.S."/>
            <person name="Dziuba M.V."/>
            <person name="Sukhacheva M.S."/>
            <person name="Mardanov A.V."/>
            <person name="Beletskiy A.V."/>
            <person name="Kuznetsov B.B."/>
            <person name="Skryabin K.G."/>
        </authorList>
    </citation>
    <scope>NUCLEOTIDE SEQUENCE [LARGE SCALE GENOMIC DNA]</scope>
    <source>
        <strain evidence="2 3">SO-1</strain>
    </source>
</reference>
<feature type="domain" description="GmrSD restriction endonucleases N-terminal" evidence="1">
    <location>
        <begin position="11"/>
        <end position="257"/>
    </location>
</feature>
<gene>
    <name evidence="2" type="ORF">H261_22808</name>
</gene>
<evidence type="ECO:0000313" key="3">
    <source>
        <dbReference type="Proteomes" id="UP000011744"/>
    </source>
</evidence>
<dbReference type="PATRIC" id="fig|1244869.3.peg.4448"/>
<dbReference type="PANTHER" id="PTHR37292">
    <property type="entry name" value="VNG6097C"/>
    <property type="match status" value="1"/>
</dbReference>
<dbReference type="PANTHER" id="PTHR37292:SF2">
    <property type="entry name" value="DUF262 DOMAIN-CONTAINING PROTEIN"/>
    <property type="match status" value="1"/>
</dbReference>
<accession>M3A537</accession>